<dbReference type="GO" id="GO:0005634">
    <property type="term" value="C:nucleus"/>
    <property type="evidence" value="ECO:0007669"/>
    <property type="project" value="UniProtKB-SubCell"/>
</dbReference>
<comment type="domain">
    <text evidence="6">The jas domain is required for interaction with COI1.</text>
</comment>
<organism evidence="9 10">
    <name type="scientific">Zizania palustris</name>
    <name type="common">Northern wild rice</name>
    <dbReference type="NCBI Taxonomy" id="103762"/>
    <lineage>
        <taxon>Eukaryota</taxon>
        <taxon>Viridiplantae</taxon>
        <taxon>Streptophyta</taxon>
        <taxon>Embryophyta</taxon>
        <taxon>Tracheophyta</taxon>
        <taxon>Spermatophyta</taxon>
        <taxon>Magnoliopsida</taxon>
        <taxon>Liliopsida</taxon>
        <taxon>Poales</taxon>
        <taxon>Poaceae</taxon>
        <taxon>BOP clade</taxon>
        <taxon>Oryzoideae</taxon>
        <taxon>Oryzeae</taxon>
        <taxon>Zizaniinae</taxon>
        <taxon>Zizania</taxon>
    </lineage>
</organism>
<dbReference type="GO" id="GO:0031347">
    <property type="term" value="P:regulation of defense response"/>
    <property type="evidence" value="ECO:0007669"/>
    <property type="project" value="UniProtKB-UniRule"/>
</dbReference>
<dbReference type="GO" id="GO:0009611">
    <property type="term" value="P:response to wounding"/>
    <property type="evidence" value="ECO:0007669"/>
    <property type="project" value="UniProtKB-UniRule"/>
</dbReference>
<evidence type="ECO:0000256" key="3">
    <source>
        <dbReference type="ARBA" id="ARBA00022843"/>
    </source>
</evidence>
<dbReference type="PROSITE" id="PS51320">
    <property type="entry name" value="TIFY"/>
    <property type="match status" value="1"/>
</dbReference>
<dbReference type="AlphaFoldDB" id="A0A8J5SDW3"/>
<comment type="caution">
    <text evidence="9">The sequence shown here is derived from an EMBL/GenBank/DDBJ whole genome shotgun (WGS) entry which is preliminary data.</text>
</comment>
<feature type="region of interest" description="Disordered" evidence="7">
    <location>
        <begin position="32"/>
        <end position="56"/>
    </location>
</feature>
<dbReference type="SMART" id="SM00979">
    <property type="entry name" value="TIFY"/>
    <property type="match status" value="1"/>
</dbReference>
<dbReference type="InterPro" id="IPR040390">
    <property type="entry name" value="TIFY/JAZ"/>
</dbReference>
<proteinExistence type="inferred from homology"/>
<evidence type="ECO:0000259" key="8">
    <source>
        <dbReference type="PROSITE" id="PS51320"/>
    </source>
</evidence>
<dbReference type="Pfam" id="PF06200">
    <property type="entry name" value="tify"/>
    <property type="match status" value="1"/>
</dbReference>
<dbReference type="EMBL" id="JAAALK010000285">
    <property type="protein sequence ID" value="KAG8064289.1"/>
    <property type="molecule type" value="Genomic_DNA"/>
</dbReference>
<dbReference type="Proteomes" id="UP000729402">
    <property type="component" value="Unassembled WGS sequence"/>
</dbReference>
<comment type="similarity">
    <text evidence="1 6">Belongs to the TIFY/JAZ family.</text>
</comment>
<evidence type="ECO:0000313" key="10">
    <source>
        <dbReference type="Proteomes" id="UP000729402"/>
    </source>
</evidence>
<reference evidence="9" key="1">
    <citation type="journal article" date="2021" name="bioRxiv">
        <title>Whole Genome Assembly and Annotation of Northern Wild Rice, Zizania palustris L., Supports a Whole Genome Duplication in the Zizania Genus.</title>
        <authorList>
            <person name="Haas M."/>
            <person name="Kono T."/>
            <person name="Macchietto M."/>
            <person name="Millas R."/>
            <person name="McGilp L."/>
            <person name="Shao M."/>
            <person name="Duquette J."/>
            <person name="Hirsch C.N."/>
            <person name="Kimball J."/>
        </authorList>
    </citation>
    <scope>NUCLEOTIDE SEQUENCE</scope>
    <source>
        <tissue evidence="9">Fresh leaf tissue</tissue>
    </source>
</reference>
<dbReference type="InterPro" id="IPR010399">
    <property type="entry name" value="Tify_dom"/>
</dbReference>
<evidence type="ECO:0000256" key="7">
    <source>
        <dbReference type="SAM" id="MobiDB-lite"/>
    </source>
</evidence>
<evidence type="ECO:0000256" key="1">
    <source>
        <dbReference type="ARBA" id="ARBA00008614"/>
    </source>
</evidence>
<keyword evidence="10" id="KW-1185">Reference proteome</keyword>
<keyword evidence="6" id="KW-0539">Nucleus</keyword>
<dbReference type="PANTHER" id="PTHR33077:SF5">
    <property type="entry name" value="PROTEIN TIFY 9"/>
    <property type="match status" value="1"/>
</dbReference>
<reference evidence="9" key="2">
    <citation type="submission" date="2021-02" db="EMBL/GenBank/DDBJ databases">
        <authorList>
            <person name="Kimball J.A."/>
            <person name="Haas M.W."/>
            <person name="Macchietto M."/>
            <person name="Kono T."/>
            <person name="Duquette J."/>
            <person name="Shao M."/>
        </authorList>
    </citation>
    <scope>NUCLEOTIDE SEQUENCE</scope>
    <source>
        <tissue evidence="9">Fresh leaf tissue</tissue>
    </source>
</reference>
<protein>
    <recommendedName>
        <fullName evidence="6">Protein TIFY</fullName>
    </recommendedName>
    <alternativeName>
        <fullName evidence="6">Jasmonate ZIM domain-containing protein</fullName>
    </alternativeName>
</protein>
<dbReference type="Pfam" id="PF09425">
    <property type="entry name" value="Jas_motif"/>
    <property type="match status" value="1"/>
</dbReference>
<dbReference type="GO" id="GO:2000022">
    <property type="term" value="P:regulation of jasmonic acid mediated signaling pathway"/>
    <property type="evidence" value="ECO:0007669"/>
    <property type="project" value="UniProtKB-UniRule"/>
</dbReference>
<keyword evidence="4" id="KW-0805">Transcription regulation</keyword>
<evidence type="ECO:0000256" key="5">
    <source>
        <dbReference type="ARBA" id="ARBA00023163"/>
    </source>
</evidence>
<feature type="domain" description="Tify" evidence="8">
    <location>
        <begin position="94"/>
        <end position="128"/>
    </location>
</feature>
<keyword evidence="5" id="KW-0804">Transcription</keyword>
<keyword evidence="3" id="KW-0832">Ubl conjugation</keyword>
<evidence type="ECO:0000256" key="6">
    <source>
        <dbReference type="RuleBase" id="RU369065"/>
    </source>
</evidence>
<comment type="subcellular location">
    <subcellularLocation>
        <location evidence="6">Nucleus</location>
    </subcellularLocation>
</comment>
<dbReference type="PANTHER" id="PTHR33077">
    <property type="entry name" value="PROTEIN TIFY 4A-RELATED-RELATED"/>
    <property type="match status" value="1"/>
</dbReference>
<evidence type="ECO:0000256" key="2">
    <source>
        <dbReference type="ARBA" id="ARBA00022819"/>
    </source>
</evidence>
<comment type="function">
    <text evidence="6">Repressor of jasmonate responses.</text>
</comment>
<evidence type="ECO:0000256" key="4">
    <source>
        <dbReference type="ARBA" id="ARBA00023015"/>
    </source>
</evidence>
<gene>
    <name evidence="9" type="ORF">GUJ93_ZPchr0004g38268</name>
</gene>
<accession>A0A8J5SDW3</accession>
<dbReference type="OrthoDB" id="1914366at2759"/>
<feature type="compositionally biased region" description="Low complexity" evidence="7">
    <location>
        <begin position="44"/>
        <end position="53"/>
    </location>
</feature>
<keyword evidence="2 6" id="KW-1184">Jasmonic acid signaling pathway</keyword>
<sequence length="190" mass="20044">MPPPRRSPAMTTTRAPPVVELDLLGLRATAAAAADHGRRHATKSSSSSSSSSSIRGMETSAIARIGPQLLRRVIARTPPLAAAPPHSPEEAAAAAAAAAPMTLFYNGSVAVFDVTNDKAEAIMKIIALEASKAKGIGHSNINALVGNFAKDMPLARTKSLQQFFYKRKERLTSVSPYISRERGGTHGMLS</sequence>
<dbReference type="InterPro" id="IPR018467">
    <property type="entry name" value="CCT_CS"/>
</dbReference>
<evidence type="ECO:0000313" key="9">
    <source>
        <dbReference type="EMBL" id="KAG8064289.1"/>
    </source>
</evidence>
<name>A0A8J5SDW3_ZIZPA</name>